<keyword evidence="3" id="KW-1185">Reference proteome</keyword>
<gene>
    <name evidence="2" type="ORF">HPB48_018906</name>
</gene>
<feature type="region of interest" description="Disordered" evidence="1">
    <location>
        <begin position="27"/>
        <end position="81"/>
    </location>
</feature>
<proteinExistence type="predicted"/>
<dbReference type="VEuPathDB" id="VectorBase:HLOH_040475"/>
<accession>A0A9J6G1H6</accession>
<sequence>MATPTINQRGYDPHAMAWDTVPISETPNSAFTPRFRSQALNDAVARRSQANAKKAASDATPASGTPADKTQRPASCAAGRKGKLITKWKPRPFPKPNPYDYVIVVKPRECISLHEAFSENWYGTAFKAYLGPERAVSLTVLPSREQNLIVIHTPDPDTADKVIGNFAVNIASAGRSCYTGTYDKMEAMFVTESSSSATQIRRRRFARACVGDQAPSSRCVNLEPRTRRA</sequence>
<dbReference type="OrthoDB" id="10408752at2759"/>
<reference evidence="2 3" key="1">
    <citation type="journal article" date="2020" name="Cell">
        <title>Large-Scale Comparative Analyses of Tick Genomes Elucidate Their Genetic Diversity and Vector Capacities.</title>
        <authorList>
            <consortium name="Tick Genome and Microbiome Consortium (TIGMIC)"/>
            <person name="Jia N."/>
            <person name="Wang J."/>
            <person name="Shi W."/>
            <person name="Du L."/>
            <person name="Sun Y."/>
            <person name="Zhan W."/>
            <person name="Jiang J.F."/>
            <person name="Wang Q."/>
            <person name="Zhang B."/>
            <person name="Ji P."/>
            <person name="Bell-Sakyi L."/>
            <person name="Cui X.M."/>
            <person name="Yuan T.T."/>
            <person name="Jiang B.G."/>
            <person name="Yang W.F."/>
            <person name="Lam T.T."/>
            <person name="Chang Q.C."/>
            <person name="Ding S.J."/>
            <person name="Wang X.J."/>
            <person name="Zhu J.G."/>
            <person name="Ruan X.D."/>
            <person name="Zhao L."/>
            <person name="Wei J.T."/>
            <person name="Ye R.Z."/>
            <person name="Que T.C."/>
            <person name="Du C.H."/>
            <person name="Zhou Y.H."/>
            <person name="Cheng J.X."/>
            <person name="Dai P.F."/>
            <person name="Guo W.B."/>
            <person name="Han X.H."/>
            <person name="Huang E.J."/>
            <person name="Li L.F."/>
            <person name="Wei W."/>
            <person name="Gao Y.C."/>
            <person name="Liu J.Z."/>
            <person name="Shao H.Z."/>
            <person name="Wang X."/>
            <person name="Wang C.C."/>
            <person name="Yang T.C."/>
            <person name="Huo Q.B."/>
            <person name="Li W."/>
            <person name="Chen H.Y."/>
            <person name="Chen S.E."/>
            <person name="Zhou L.G."/>
            <person name="Ni X.B."/>
            <person name="Tian J.H."/>
            <person name="Sheng Y."/>
            <person name="Liu T."/>
            <person name="Pan Y.S."/>
            <person name="Xia L.Y."/>
            <person name="Li J."/>
            <person name="Zhao F."/>
            <person name="Cao W.C."/>
        </authorList>
    </citation>
    <scope>NUCLEOTIDE SEQUENCE [LARGE SCALE GENOMIC DNA]</scope>
    <source>
        <strain evidence="2">HaeL-2018</strain>
    </source>
</reference>
<dbReference type="EMBL" id="JABSTR010000004">
    <property type="protein sequence ID" value="KAH9369157.1"/>
    <property type="molecule type" value="Genomic_DNA"/>
</dbReference>
<name>A0A9J6G1H6_HAELO</name>
<evidence type="ECO:0000313" key="3">
    <source>
        <dbReference type="Proteomes" id="UP000821853"/>
    </source>
</evidence>
<dbReference type="Proteomes" id="UP000821853">
    <property type="component" value="Chromosome 2"/>
</dbReference>
<evidence type="ECO:0000256" key="1">
    <source>
        <dbReference type="SAM" id="MobiDB-lite"/>
    </source>
</evidence>
<organism evidence="2 3">
    <name type="scientific">Haemaphysalis longicornis</name>
    <name type="common">Bush tick</name>
    <dbReference type="NCBI Taxonomy" id="44386"/>
    <lineage>
        <taxon>Eukaryota</taxon>
        <taxon>Metazoa</taxon>
        <taxon>Ecdysozoa</taxon>
        <taxon>Arthropoda</taxon>
        <taxon>Chelicerata</taxon>
        <taxon>Arachnida</taxon>
        <taxon>Acari</taxon>
        <taxon>Parasitiformes</taxon>
        <taxon>Ixodida</taxon>
        <taxon>Ixodoidea</taxon>
        <taxon>Ixodidae</taxon>
        <taxon>Haemaphysalinae</taxon>
        <taxon>Haemaphysalis</taxon>
    </lineage>
</organism>
<comment type="caution">
    <text evidence="2">The sequence shown here is derived from an EMBL/GenBank/DDBJ whole genome shotgun (WGS) entry which is preliminary data.</text>
</comment>
<evidence type="ECO:0000313" key="2">
    <source>
        <dbReference type="EMBL" id="KAH9369157.1"/>
    </source>
</evidence>
<protein>
    <submittedName>
        <fullName evidence="2">Uncharacterized protein</fullName>
    </submittedName>
</protein>
<dbReference type="AlphaFoldDB" id="A0A9J6G1H6"/>